<reference evidence="9 10" key="1">
    <citation type="submission" date="2020-01" db="EMBL/GenBank/DDBJ databases">
        <title>Kibdelosporangium persica a novel Actinomycetes from a hot desert in Iran.</title>
        <authorList>
            <person name="Safaei N."/>
            <person name="Zaburannyi N."/>
            <person name="Mueller R."/>
            <person name="Wink J."/>
        </authorList>
    </citation>
    <scope>NUCLEOTIDE SEQUENCE [LARGE SCALE GENOMIC DNA]</scope>
    <source>
        <strain evidence="9 10">4NS15</strain>
    </source>
</reference>
<comment type="subcellular location">
    <subcellularLocation>
        <location evidence="1">Cell membrane</location>
        <topology evidence="1">Multi-pass membrane protein</topology>
    </subcellularLocation>
</comment>
<evidence type="ECO:0000313" key="9">
    <source>
        <dbReference type="EMBL" id="NRN69967.1"/>
    </source>
</evidence>
<feature type="region of interest" description="Disordered" evidence="6">
    <location>
        <begin position="437"/>
        <end position="497"/>
    </location>
</feature>
<feature type="transmembrane region" description="Helical" evidence="7">
    <location>
        <begin position="20"/>
        <end position="38"/>
    </location>
</feature>
<keyword evidence="2" id="KW-0813">Transport</keyword>
<evidence type="ECO:0000256" key="5">
    <source>
        <dbReference type="ARBA" id="ARBA00023136"/>
    </source>
</evidence>
<dbReference type="InterPro" id="IPR036259">
    <property type="entry name" value="MFS_trans_sf"/>
</dbReference>
<dbReference type="Gene3D" id="1.20.1250.20">
    <property type="entry name" value="MFS general substrate transporter like domains"/>
    <property type="match status" value="2"/>
</dbReference>
<feature type="domain" description="Major facilitator superfamily (MFS) profile" evidence="8">
    <location>
        <begin position="20"/>
        <end position="433"/>
    </location>
</feature>
<evidence type="ECO:0000256" key="7">
    <source>
        <dbReference type="SAM" id="Phobius"/>
    </source>
</evidence>
<feature type="compositionally biased region" description="Low complexity" evidence="6">
    <location>
        <begin position="445"/>
        <end position="479"/>
    </location>
</feature>
<feature type="transmembrane region" description="Helical" evidence="7">
    <location>
        <begin position="87"/>
        <end position="106"/>
    </location>
</feature>
<evidence type="ECO:0000256" key="3">
    <source>
        <dbReference type="ARBA" id="ARBA00022692"/>
    </source>
</evidence>
<keyword evidence="3 7" id="KW-0812">Transmembrane</keyword>
<dbReference type="PANTHER" id="PTHR43791">
    <property type="entry name" value="PERMEASE-RELATED"/>
    <property type="match status" value="1"/>
</dbReference>
<dbReference type="PANTHER" id="PTHR43791:SF36">
    <property type="entry name" value="TRANSPORTER, PUTATIVE (AFU_ORTHOLOGUE AFUA_6G08340)-RELATED"/>
    <property type="match status" value="1"/>
</dbReference>
<evidence type="ECO:0000256" key="1">
    <source>
        <dbReference type="ARBA" id="ARBA00004651"/>
    </source>
</evidence>
<protein>
    <submittedName>
        <fullName evidence="9">Inner membrane transport protein RhmT</fullName>
    </submittedName>
</protein>
<evidence type="ECO:0000256" key="4">
    <source>
        <dbReference type="ARBA" id="ARBA00022989"/>
    </source>
</evidence>
<gene>
    <name evidence="9" type="ORF">GC106_72290</name>
</gene>
<dbReference type="Proteomes" id="UP000763557">
    <property type="component" value="Unassembled WGS sequence"/>
</dbReference>
<feature type="transmembrane region" description="Helical" evidence="7">
    <location>
        <begin position="248"/>
        <end position="269"/>
    </location>
</feature>
<dbReference type="InterPro" id="IPR020846">
    <property type="entry name" value="MFS_dom"/>
</dbReference>
<dbReference type="SUPFAM" id="SSF103473">
    <property type="entry name" value="MFS general substrate transporter"/>
    <property type="match status" value="1"/>
</dbReference>
<organism evidence="9 10">
    <name type="scientific">Kibdelosporangium persicum</name>
    <dbReference type="NCBI Taxonomy" id="2698649"/>
    <lineage>
        <taxon>Bacteria</taxon>
        <taxon>Bacillati</taxon>
        <taxon>Actinomycetota</taxon>
        <taxon>Actinomycetes</taxon>
        <taxon>Pseudonocardiales</taxon>
        <taxon>Pseudonocardiaceae</taxon>
        <taxon>Kibdelosporangium</taxon>
    </lineage>
</organism>
<evidence type="ECO:0000259" key="8">
    <source>
        <dbReference type="PROSITE" id="PS50850"/>
    </source>
</evidence>
<evidence type="ECO:0000313" key="10">
    <source>
        <dbReference type="Proteomes" id="UP000763557"/>
    </source>
</evidence>
<feature type="transmembrane region" description="Helical" evidence="7">
    <location>
        <begin position="289"/>
        <end position="307"/>
    </location>
</feature>
<dbReference type="EMBL" id="JAAATY010000032">
    <property type="protein sequence ID" value="NRN69967.1"/>
    <property type="molecule type" value="Genomic_DNA"/>
</dbReference>
<keyword evidence="10" id="KW-1185">Reference proteome</keyword>
<keyword evidence="5 7" id="KW-0472">Membrane</keyword>
<feature type="transmembrane region" description="Helical" evidence="7">
    <location>
        <begin position="377"/>
        <end position="397"/>
    </location>
</feature>
<dbReference type="InterPro" id="IPR011701">
    <property type="entry name" value="MFS"/>
</dbReference>
<sequence length="497" mass="53084">MDSLERPFGDVTWRKAARRLVPYLGLLYFVNYLDRVNIGFAGPAGLSKELALSATAFGFASGIFFIGYLILEVPSNLALHKFGARRWIARIMISWGVIATAIAFVPNATVLIILRFLLGVAEAGFFPGIILYLTYWFPARYRARMVAWFMVAIPVSSAIGATISALLIRHGDGVFGLAGWRFMFLVEGIPAILLAFVTWFFLTDRPTEAKWLTPEEGKWMQAQLDAERAKTEQEHHWPLRKALTHGRIIGLAFVYFGNVYGLYALGFFLPSIIAGFQQQFGTTFSIVERGLITAVPYVLGAIAMVFWARHGDRTGERVWHVALPMIVGGVAIPVALYLGSPFAVMVAVSITAIGICCALPTFWALPSTFLAGTAAAGGIALINSLGNVSGFAAPYITGGLEDLTGSQRTGLWVVGAVMIAGALLAVVLKAAPQKGAPQKGSAQEGSAQKGSAQKGSAQQGSAQKGSAQQGSAQKGSAQQNATSGALTEESDKVKGAD</sequence>
<accession>A0ABX2FF90</accession>
<feature type="transmembrane region" description="Helical" evidence="7">
    <location>
        <begin position="319"/>
        <end position="338"/>
    </location>
</feature>
<feature type="transmembrane region" description="Helical" evidence="7">
    <location>
        <begin position="409"/>
        <end position="431"/>
    </location>
</feature>
<evidence type="ECO:0000256" key="2">
    <source>
        <dbReference type="ARBA" id="ARBA00022448"/>
    </source>
</evidence>
<proteinExistence type="predicted"/>
<keyword evidence="4 7" id="KW-1133">Transmembrane helix</keyword>
<dbReference type="Pfam" id="PF07690">
    <property type="entry name" value="MFS_1"/>
    <property type="match status" value="1"/>
</dbReference>
<dbReference type="PROSITE" id="PS50850">
    <property type="entry name" value="MFS"/>
    <property type="match status" value="1"/>
</dbReference>
<comment type="caution">
    <text evidence="9">The sequence shown here is derived from an EMBL/GenBank/DDBJ whole genome shotgun (WGS) entry which is preliminary data.</text>
</comment>
<feature type="transmembrane region" description="Helical" evidence="7">
    <location>
        <begin position="145"/>
        <end position="168"/>
    </location>
</feature>
<name>A0ABX2FF90_9PSEU</name>
<feature type="transmembrane region" description="Helical" evidence="7">
    <location>
        <begin position="50"/>
        <end position="71"/>
    </location>
</feature>
<feature type="transmembrane region" description="Helical" evidence="7">
    <location>
        <begin position="344"/>
        <end position="365"/>
    </location>
</feature>
<feature type="transmembrane region" description="Helical" evidence="7">
    <location>
        <begin position="180"/>
        <end position="202"/>
    </location>
</feature>
<dbReference type="CDD" id="cd17319">
    <property type="entry name" value="MFS_ExuT_GudP_like"/>
    <property type="match status" value="1"/>
</dbReference>
<dbReference type="RefSeq" id="WP_173140708.1">
    <property type="nucleotide sequence ID" value="NZ_CBCSGW010000084.1"/>
</dbReference>
<feature type="transmembrane region" description="Helical" evidence="7">
    <location>
        <begin position="112"/>
        <end position="133"/>
    </location>
</feature>
<evidence type="ECO:0000256" key="6">
    <source>
        <dbReference type="SAM" id="MobiDB-lite"/>
    </source>
</evidence>